<dbReference type="EMBL" id="JAKIKS010000069">
    <property type="protein sequence ID" value="MCL1126004.1"/>
    <property type="molecule type" value="Genomic_DNA"/>
</dbReference>
<keyword evidence="1" id="KW-0349">Heme</keyword>
<organism evidence="4 5">
    <name type="scientific">Shewanella surugensis</name>
    <dbReference type="NCBI Taxonomy" id="212020"/>
    <lineage>
        <taxon>Bacteria</taxon>
        <taxon>Pseudomonadati</taxon>
        <taxon>Pseudomonadota</taxon>
        <taxon>Gammaproteobacteria</taxon>
        <taxon>Alteromonadales</taxon>
        <taxon>Shewanellaceae</taxon>
        <taxon>Shewanella</taxon>
    </lineage>
</organism>
<dbReference type="Pfam" id="PF01126">
    <property type="entry name" value="Heme_oxygenase"/>
    <property type="match status" value="1"/>
</dbReference>
<evidence type="ECO:0000256" key="2">
    <source>
        <dbReference type="ARBA" id="ARBA00022723"/>
    </source>
</evidence>
<gene>
    <name evidence="4" type="ORF">L2764_16380</name>
</gene>
<keyword evidence="2" id="KW-0479">Metal-binding</keyword>
<name>A0ABT0LE65_9GAMM</name>
<dbReference type="RefSeq" id="WP_248941335.1">
    <property type="nucleotide sequence ID" value="NZ_JAKIKS010000069.1"/>
</dbReference>
<evidence type="ECO:0000313" key="4">
    <source>
        <dbReference type="EMBL" id="MCL1126004.1"/>
    </source>
</evidence>
<dbReference type="SUPFAM" id="SSF48613">
    <property type="entry name" value="Heme oxygenase-like"/>
    <property type="match status" value="1"/>
</dbReference>
<comment type="caution">
    <text evidence="4">The sequence shown here is derived from an EMBL/GenBank/DDBJ whole genome shotgun (WGS) entry which is preliminary data.</text>
</comment>
<evidence type="ECO:0000313" key="5">
    <source>
        <dbReference type="Proteomes" id="UP001203423"/>
    </source>
</evidence>
<keyword evidence="5" id="KW-1185">Reference proteome</keyword>
<keyword evidence="3" id="KW-0408">Iron</keyword>
<dbReference type="PANTHER" id="PTHR10720:SF0">
    <property type="entry name" value="HEME OXYGENASE"/>
    <property type="match status" value="1"/>
</dbReference>
<reference evidence="4 5" key="1">
    <citation type="submission" date="2022-01" db="EMBL/GenBank/DDBJ databases">
        <title>Whole genome-based taxonomy of the Shewanellaceae.</title>
        <authorList>
            <person name="Martin-Rodriguez A.J."/>
        </authorList>
    </citation>
    <scope>NUCLEOTIDE SEQUENCE [LARGE SCALE GENOMIC DNA]</scope>
    <source>
        <strain evidence="4 5">DSM 17177</strain>
    </source>
</reference>
<evidence type="ECO:0000256" key="3">
    <source>
        <dbReference type="ARBA" id="ARBA00023004"/>
    </source>
</evidence>
<dbReference type="PANTHER" id="PTHR10720">
    <property type="entry name" value="HEME OXYGENASE"/>
    <property type="match status" value="1"/>
</dbReference>
<dbReference type="Proteomes" id="UP001203423">
    <property type="component" value="Unassembled WGS sequence"/>
</dbReference>
<evidence type="ECO:0000256" key="1">
    <source>
        <dbReference type="ARBA" id="ARBA00022617"/>
    </source>
</evidence>
<dbReference type="CDD" id="cd19165">
    <property type="entry name" value="HemeO"/>
    <property type="match status" value="1"/>
</dbReference>
<dbReference type="InterPro" id="IPR002051">
    <property type="entry name" value="Haem_Oase"/>
</dbReference>
<dbReference type="InterPro" id="IPR016084">
    <property type="entry name" value="Haem_Oase-like_multi-hlx"/>
</dbReference>
<sequence>MSLQSLTKLNHRTAEHKAFAVSLIKGKVPTPLYYKYLYNQEYMYRSLENNLKSLNFPATLWDVFRAPKIQQDMDELIKINNLPHNIAVLYPVSHHYIAHINKLQETKQYEHLLAHLYVRHFGDMYGGAFIAKKAPGSGEMYKFTNKENLQTALRGLFNDNMAPEANICFRYAIELFEQLGKEL</sequence>
<dbReference type="Gene3D" id="1.20.910.10">
    <property type="entry name" value="Heme oxygenase-like"/>
    <property type="match status" value="1"/>
</dbReference>
<proteinExistence type="predicted"/>
<dbReference type="InterPro" id="IPR016053">
    <property type="entry name" value="Haem_Oase-like"/>
</dbReference>
<protein>
    <submittedName>
        <fullName evidence="4">Biliverdin-producing heme oxygenase</fullName>
    </submittedName>
</protein>
<accession>A0ABT0LE65</accession>